<dbReference type="AlphaFoldDB" id="A0A163K3P2"/>
<feature type="region of interest" description="Disordered" evidence="1">
    <location>
        <begin position="38"/>
        <end position="84"/>
    </location>
</feature>
<name>A0A163K3P2_ABSGL</name>
<proteinExistence type="predicted"/>
<reference evidence="2" key="1">
    <citation type="submission" date="2016-04" db="EMBL/GenBank/DDBJ databases">
        <authorList>
            <person name="Evans L.H."/>
            <person name="Alamgir A."/>
            <person name="Owens N."/>
            <person name="Weber N.D."/>
            <person name="Virtaneva K."/>
            <person name="Barbian K."/>
            <person name="Babar A."/>
            <person name="Rosenke K."/>
        </authorList>
    </citation>
    <scope>NUCLEOTIDE SEQUENCE [LARGE SCALE GENOMIC DNA]</scope>
    <source>
        <strain evidence="2">CBS 101.48</strain>
    </source>
</reference>
<dbReference type="InParanoid" id="A0A163K3P2"/>
<evidence type="ECO:0000313" key="2">
    <source>
        <dbReference type="EMBL" id="SAM05161.1"/>
    </source>
</evidence>
<keyword evidence="3" id="KW-1185">Reference proteome</keyword>
<dbReference type="OrthoDB" id="2288614at2759"/>
<evidence type="ECO:0000256" key="1">
    <source>
        <dbReference type="SAM" id="MobiDB-lite"/>
    </source>
</evidence>
<sequence length="200" mass="22691">MATSTYSSSHTKEWLSLPHDFSVDDSFADDLIQQFDRKRTGLQDLSNETKPSTSLPPPPDRSSSTTSPAPRLQNPSMRDDDDSIAIASTPLEIRRRSSAGDILRRSSALFRSTLDQTWKNLTRSQDDNDDQDFYVAISISTTITLPLTRKSFQPIFPPLQPPAISRYPPRPLQYSPVDYTPPPRQKTLLHRLSMPVLRHR</sequence>
<evidence type="ECO:0000313" key="3">
    <source>
        <dbReference type="Proteomes" id="UP000078561"/>
    </source>
</evidence>
<organism evidence="2">
    <name type="scientific">Absidia glauca</name>
    <name type="common">Pin mould</name>
    <dbReference type="NCBI Taxonomy" id="4829"/>
    <lineage>
        <taxon>Eukaryota</taxon>
        <taxon>Fungi</taxon>
        <taxon>Fungi incertae sedis</taxon>
        <taxon>Mucoromycota</taxon>
        <taxon>Mucoromycotina</taxon>
        <taxon>Mucoromycetes</taxon>
        <taxon>Mucorales</taxon>
        <taxon>Cunninghamellaceae</taxon>
        <taxon>Absidia</taxon>
    </lineage>
</organism>
<feature type="compositionally biased region" description="Low complexity" evidence="1">
    <location>
        <begin position="61"/>
        <end position="70"/>
    </location>
</feature>
<dbReference type="EMBL" id="LT554419">
    <property type="protein sequence ID" value="SAM05161.1"/>
    <property type="molecule type" value="Genomic_DNA"/>
</dbReference>
<dbReference type="Proteomes" id="UP000078561">
    <property type="component" value="Unassembled WGS sequence"/>
</dbReference>
<accession>A0A163K3P2</accession>
<protein>
    <submittedName>
        <fullName evidence="2">Uncharacterized protein</fullName>
    </submittedName>
</protein>
<gene>
    <name evidence="2" type="primary">ABSGL_11027.1 scaffold 12038</name>
</gene>